<dbReference type="Proteomes" id="UP001168821">
    <property type="component" value="Unassembled WGS sequence"/>
</dbReference>
<dbReference type="EMBL" id="JALNTZ010000003">
    <property type="protein sequence ID" value="KAJ3659874.1"/>
    <property type="molecule type" value="Genomic_DNA"/>
</dbReference>
<name>A0AA38MKW3_9CUCU</name>
<evidence type="ECO:0008006" key="3">
    <source>
        <dbReference type="Google" id="ProtNLM"/>
    </source>
</evidence>
<dbReference type="Gene3D" id="3.40.50.300">
    <property type="entry name" value="P-loop containing nucleotide triphosphate hydrolases"/>
    <property type="match status" value="1"/>
</dbReference>
<keyword evidence="2" id="KW-1185">Reference proteome</keyword>
<reference evidence="1" key="1">
    <citation type="journal article" date="2023" name="G3 (Bethesda)">
        <title>Whole genome assemblies of Zophobas morio and Tenebrio molitor.</title>
        <authorList>
            <person name="Kaur S."/>
            <person name="Stinson S.A."/>
            <person name="diCenzo G.C."/>
        </authorList>
    </citation>
    <scope>NUCLEOTIDE SEQUENCE</scope>
    <source>
        <strain evidence="1">QUZm001</strain>
    </source>
</reference>
<dbReference type="AlphaFoldDB" id="A0AA38MKW3"/>
<gene>
    <name evidence="1" type="ORF">Zmor_011537</name>
</gene>
<protein>
    <recommendedName>
        <fullName evidence="3">NACHT domain-containing protein</fullName>
    </recommendedName>
</protein>
<evidence type="ECO:0000313" key="2">
    <source>
        <dbReference type="Proteomes" id="UP001168821"/>
    </source>
</evidence>
<proteinExistence type="predicted"/>
<organism evidence="1 2">
    <name type="scientific">Zophobas morio</name>
    <dbReference type="NCBI Taxonomy" id="2755281"/>
    <lineage>
        <taxon>Eukaryota</taxon>
        <taxon>Metazoa</taxon>
        <taxon>Ecdysozoa</taxon>
        <taxon>Arthropoda</taxon>
        <taxon>Hexapoda</taxon>
        <taxon>Insecta</taxon>
        <taxon>Pterygota</taxon>
        <taxon>Neoptera</taxon>
        <taxon>Endopterygota</taxon>
        <taxon>Coleoptera</taxon>
        <taxon>Polyphaga</taxon>
        <taxon>Cucujiformia</taxon>
        <taxon>Tenebrionidae</taxon>
        <taxon>Zophobas</taxon>
    </lineage>
</organism>
<dbReference type="InterPro" id="IPR027417">
    <property type="entry name" value="P-loop_NTPase"/>
</dbReference>
<evidence type="ECO:0000313" key="1">
    <source>
        <dbReference type="EMBL" id="KAJ3659874.1"/>
    </source>
</evidence>
<accession>A0AA38MKW3</accession>
<sequence length="560" mass="65666">MLKERLLIGEEKISNYHILRKVSTIVFSTENLLKLCRNGKYAVYIVKLDNNFKFRQEIEAIDVHKYLQNGKGFDQMSPILSVSENFNETLFEDVCNINPGKPVHFFKSVGDDKYLLVRSTSALIHEVENTQQEIFDEEEVHTVFDNPVNILIAEPGMGKSKTLNYLGINCPHDFWAINENLKDHYMFFNRKHSPKSVLKYFIKTTTPNNIFIKVFIQHRKMIFFLDGLDEIPSPYVKNVLDGIEKLSRLGFRVWVSSRPNLQNQLLKKFNIFSIGILELSEEEQERYVQDRLQSEYNEDKIKVVMKHIFTSVNMINNLQILGIPLQLYIITEILLSNPKFRKTDNFFVLTKLYKYFFEGKYRHCVEKTKCDHPCPFMYDCSEYLEQYETLALQSLFDDDILHTMNVDLRKYQYFINKIKTEGDPLGIVKKIDGQKGVFEHNTYAEYFAATFFSKNFDKARVLINRLFVKGYSNVLLMLNIKLCEHNPLHLAIIHKNFDEVEKHLDDEKIHDEGGRNPLHLAMDFSDCVNLFSEDGDIIDSFEAIKITINHLSTDDEEEIR</sequence>
<comment type="caution">
    <text evidence="1">The sequence shown here is derived from an EMBL/GenBank/DDBJ whole genome shotgun (WGS) entry which is preliminary data.</text>
</comment>